<gene>
    <name evidence="1" type="ORF">A3H64_03800</name>
</gene>
<name>A0A1G2GXZ5_9BACT</name>
<dbReference type="Proteomes" id="UP000178186">
    <property type="component" value="Unassembled WGS sequence"/>
</dbReference>
<sequence length="76" mass="9578">MYNWSVDEKAFKKADPEGYEKWRLEQMINWGLGGEKLNEAKLRKYWDKLYLDPIKRWYVEFLLWPDKWQKTQEQKY</sequence>
<accession>A0A1G2GXZ5</accession>
<reference evidence="1 2" key="1">
    <citation type="journal article" date="2016" name="Nat. Commun.">
        <title>Thousands of microbial genomes shed light on interconnected biogeochemical processes in an aquifer system.</title>
        <authorList>
            <person name="Anantharaman K."/>
            <person name="Brown C.T."/>
            <person name="Hug L.A."/>
            <person name="Sharon I."/>
            <person name="Castelle C.J."/>
            <person name="Probst A.J."/>
            <person name="Thomas B.C."/>
            <person name="Singh A."/>
            <person name="Wilkins M.J."/>
            <person name="Karaoz U."/>
            <person name="Brodie E.L."/>
            <person name="Williams K.H."/>
            <person name="Hubbard S.S."/>
            <person name="Banfield J.F."/>
        </authorList>
    </citation>
    <scope>NUCLEOTIDE SEQUENCE [LARGE SCALE GENOMIC DNA]</scope>
</reference>
<evidence type="ECO:0000313" key="1">
    <source>
        <dbReference type="EMBL" id="OGZ55077.1"/>
    </source>
</evidence>
<protein>
    <submittedName>
        <fullName evidence="1">Uncharacterized protein</fullName>
    </submittedName>
</protein>
<dbReference type="AlphaFoldDB" id="A0A1G2GXZ5"/>
<dbReference type="STRING" id="1802128.A3H64_03800"/>
<proteinExistence type="predicted"/>
<dbReference type="EMBL" id="MHNY01000033">
    <property type="protein sequence ID" value="OGZ55077.1"/>
    <property type="molecule type" value="Genomic_DNA"/>
</dbReference>
<evidence type="ECO:0000313" key="2">
    <source>
        <dbReference type="Proteomes" id="UP000178186"/>
    </source>
</evidence>
<comment type="caution">
    <text evidence="1">The sequence shown here is derived from an EMBL/GenBank/DDBJ whole genome shotgun (WGS) entry which is preliminary data.</text>
</comment>
<organism evidence="1 2">
    <name type="scientific">Candidatus Ryanbacteria bacterium RIFCSPLOWO2_02_FULL_45_11c</name>
    <dbReference type="NCBI Taxonomy" id="1802128"/>
    <lineage>
        <taxon>Bacteria</taxon>
        <taxon>Candidatus Ryaniibacteriota</taxon>
    </lineage>
</organism>